<dbReference type="Pfam" id="PF03454">
    <property type="entry name" value="MoeA_C"/>
    <property type="match status" value="1"/>
</dbReference>
<dbReference type="PANTHER" id="PTHR10192">
    <property type="entry name" value="MOLYBDOPTERIN BIOSYNTHESIS PROTEIN"/>
    <property type="match status" value="1"/>
</dbReference>
<dbReference type="Pfam" id="PF00994">
    <property type="entry name" value="MoCF_biosynth"/>
    <property type="match status" value="1"/>
</dbReference>
<evidence type="ECO:0000259" key="2">
    <source>
        <dbReference type="SMART" id="SM00852"/>
    </source>
</evidence>
<name>A0A939D8Q8_CLOAM</name>
<evidence type="ECO:0000313" key="4">
    <source>
        <dbReference type="Proteomes" id="UP000664545"/>
    </source>
</evidence>
<keyword evidence="4" id="KW-1185">Reference proteome</keyword>
<keyword evidence="1" id="KW-0460">Magnesium</keyword>
<evidence type="ECO:0000256" key="1">
    <source>
        <dbReference type="RuleBase" id="RU365090"/>
    </source>
</evidence>
<dbReference type="GO" id="GO:0046872">
    <property type="term" value="F:metal ion binding"/>
    <property type="evidence" value="ECO:0007669"/>
    <property type="project" value="UniProtKB-UniRule"/>
</dbReference>
<proteinExistence type="inferred from homology"/>
<feature type="domain" description="MoaB/Mog" evidence="2">
    <location>
        <begin position="94"/>
        <end position="241"/>
    </location>
</feature>
<reference evidence="3" key="1">
    <citation type="submission" date="2021-02" db="EMBL/GenBank/DDBJ databases">
        <title>Abyssanaerobacter marinus gen.nov., sp., nov, anaerobic bacterium isolated from the Onnuri vent field of Indian Ocean and suggestion of Mogibacteriaceae fam. nov., and proposal of reclassification of ambiguous this family's genus member.</title>
        <authorList>
            <person name="Kim Y.J."/>
            <person name="Yang J.-A."/>
        </authorList>
    </citation>
    <scope>NUCLEOTIDE SEQUENCE</scope>
    <source>
        <strain evidence="3">DSM 2634</strain>
    </source>
</reference>
<comment type="caution">
    <text evidence="3">The sequence shown here is derived from an EMBL/GenBank/DDBJ whole genome shotgun (WGS) entry which is preliminary data.</text>
</comment>
<sequence>MKLFKIDTIQEVKEKLDFYFGQASGSCGESGGTEELPLFQAMNRYLAEEIAVEENLSFGRKGYDKGHRITAKEIGVLAALGHSTVQVYIQPIISIITAGEEVVSIFEEPGPKQVRDINSYLLMALLEKTGAKVGGISLVRNVHDELKKTMKDALDRSDMVIICGKITEDKKTISSIINSLGEPGVITRAIAMEPVKECIIGVMKDEHCCCCSRSKLAVGISGNPMEAILSYQTIIDYFIKKYYFKSVDAEKAITAKIAKNISSKKGKETFCFITLKQEGSDWIAEPIDTTLSGVEQLFTADGYVNLRDTSIETGESVKVFQL</sequence>
<keyword evidence="1" id="KW-0808">Transferase</keyword>
<keyword evidence="1" id="KW-0501">Molybdenum cofactor biosynthesis</keyword>
<protein>
    <recommendedName>
        <fullName evidence="1">Molybdopterin molybdenumtransferase</fullName>
        <ecNumber evidence="1">2.10.1.1</ecNumber>
    </recommendedName>
</protein>
<dbReference type="EMBL" id="JAFJZZ010000002">
    <property type="protein sequence ID" value="MBN7773211.1"/>
    <property type="molecule type" value="Genomic_DNA"/>
</dbReference>
<dbReference type="EC" id="2.10.1.1" evidence="1"/>
<dbReference type="InterPro" id="IPR036688">
    <property type="entry name" value="MoeA_C_domain_IV_sf"/>
</dbReference>
<dbReference type="GO" id="GO:0006777">
    <property type="term" value="P:Mo-molybdopterin cofactor biosynthetic process"/>
    <property type="evidence" value="ECO:0007669"/>
    <property type="project" value="UniProtKB-UniRule"/>
</dbReference>
<dbReference type="InterPro" id="IPR005111">
    <property type="entry name" value="MoeA_C_domain_IV"/>
</dbReference>
<dbReference type="SUPFAM" id="SSF53218">
    <property type="entry name" value="Molybdenum cofactor biosynthesis proteins"/>
    <property type="match status" value="1"/>
</dbReference>
<dbReference type="InterPro" id="IPR036425">
    <property type="entry name" value="MoaB/Mog-like_dom_sf"/>
</dbReference>
<dbReference type="RefSeq" id="WP_206582041.1">
    <property type="nucleotide sequence ID" value="NZ_JAFJZZ010000002.1"/>
</dbReference>
<comment type="cofactor">
    <cofactor evidence="1">
        <name>Mg(2+)</name>
        <dbReference type="ChEBI" id="CHEBI:18420"/>
    </cofactor>
</comment>
<accession>A0A939D8Q8</accession>
<dbReference type="InterPro" id="IPR038987">
    <property type="entry name" value="MoeA-like"/>
</dbReference>
<dbReference type="GO" id="GO:0005829">
    <property type="term" value="C:cytosol"/>
    <property type="evidence" value="ECO:0007669"/>
    <property type="project" value="TreeGrafter"/>
</dbReference>
<dbReference type="Proteomes" id="UP000664545">
    <property type="component" value="Unassembled WGS sequence"/>
</dbReference>
<comment type="pathway">
    <text evidence="1">Cofactor biosynthesis; molybdopterin biosynthesis.</text>
</comment>
<dbReference type="SMART" id="SM00852">
    <property type="entry name" value="MoCF_biosynth"/>
    <property type="match status" value="1"/>
</dbReference>
<dbReference type="InterPro" id="IPR001453">
    <property type="entry name" value="MoaB/Mog_dom"/>
</dbReference>
<evidence type="ECO:0000313" key="3">
    <source>
        <dbReference type="EMBL" id="MBN7773211.1"/>
    </source>
</evidence>
<organism evidence="3 4">
    <name type="scientific">Clostridium aminobutyricum</name>
    <dbReference type="NCBI Taxonomy" id="33953"/>
    <lineage>
        <taxon>Bacteria</taxon>
        <taxon>Bacillati</taxon>
        <taxon>Bacillota</taxon>
        <taxon>Clostridia</taxon>
        <taxon>Eubacteriales</taxon>
        <taxon>Clostridiaceae</taxon>
        <taxon>Clostridium</taxon>
    </lineage>
</organism>
<dbReference type="PANTHER" id="PTHR10192:SF5">
    <property type="entry name" value="GEPHYRIN"/>
    <property type="match status" value="1"/>
</dbReference>
<gene>
    <name evidence="3" type="ORF">JYB65_07540</name>
</gene>
<keyword evidence="1" id="KW-0479">Metal-binding</keyword>
<keyword evidence="1" id="KW-0500">Molybdenum</keyword>
<dbReference type="GO" id="GO:0061599">
    <property type="term" value="F:molybdopterin molybdotransferase activity"/>
    <property type="evidence" value="ECO:0007669"/>
    <property type="project" value="UniProtKB-UniRule"/>
</dbReference>
<dbReference type="AlphaFoldDB" id="A0A939D8Q8"/>
<comment type="function">
    <text evidence="1">Catalyzes the insertion of molybdate into adenylated molybdopterin with the concomitant release of AMP.</text>
</comment>
<dbReference type="Gene3D" id="2.40.340.10">
    <property type="entry name" value="MoeA, C-terminal, domain IV"/>
    <property type="match status" value="1"/>
</dbReference>
<dbReference type="Gene3D" id="3.40.980.10">
    <property type="entry name" value="MoaB/Mog-like domain"/>
    <property type="match status" value="1"/>
</dbReference>
<comment type="catalytic activity">
    <reaction evidence="1">
        <text>adenylyl-molybdopterin + molybdate = Mo-molybdopterin + AMP + H(+)</text>
        <dbReference type="Rhea" id="RHEA:35047"/>
        <dbReference type="ChEBI" id="CHEBI:15378"/>
        <dbReference type="ChEBI" id="CHEBI:36264"/>
        <dbReference type="ChEBI" id="CHEBI:62727"/>
        <dbReference type="ChEBI" id="CHEBI:71302"/>
        <dbReference type="ChEBI" id="CHEBI:456215"/>
    </reaction>
</comment>
<comment type="similarity">
    <text evidence="1">Belongs to the MoeA family.</text>
</comment>